<sequence length="129" mass="15504">MLFLITYVMYNMTYLFSVLCLVFLVMIMMMVYMSSMIYIKYLVILVYISGVVVFILYISCMCWNIKSSFSFFFIIFFFFSLLLFDSGSFMKFSDVSEYFWMFLFFSMLFSLLVTMYSLNLFKTSGSLRF</sequence>
<keyword evidence="1" id="KW-1133">Transmembrane helix</keyword>
<feature type="transmembrane region" description="Helical" evidence="1">
    <location>
        <begin position="98"/>
        <end position="121"/>
    </location>
</feature>
<feature type="transmembrane region" description="Helical" evidence="1">
    <location>
        <begin position="38"/>
        <end position="59"/>
    </location>
</feature>
<organism evidence="2">
    <name type="scientific">Philodina citrina</name>
    <dbReference type="NCBI Taxonomy" id="468664"/>
    <lineage>
        <taxon>Eukaryota</taxon>
        <taxon>Metazoa</taxon>
        <taxon>Spiralia</taxon>
        <taxon>Gnathifera</taxon>
        <taxon>Rotifera</taxon>
        <taxon>Eurotatoria</taxon>
        <taxon>Bdelloidea</taxon>
        <taxon>Philodinida</taxon>
        <taxon>Philodinidae</taxon>
        <taxon>Philodina</taxon>
    </lineage>
</organism>
<feature type="transmembrane region" description="Helical" evidence="1">
    <location>
        <begin position="12"/>
        <end position="32"/>
    </location>
</feature>
<evidence type="ECO:0000256" key="1">
    <source>
        <dbReference type="SAM" id="Phobius"/>
    </source>
</evidence>
<accession>K0JA06</accession>
<gene>
    <name evidence="2" type="primary">ND6</name>
</gene>
<keyword evidence="2" id="KW-0496">Mitochondrion</keyword>
<name>K0JA06_9BILA</name>
<geneLocation type="mitochondrion" evidence="2"/>
<dbReference type="EMBL" id="FR856884">
    <property type="protein sequence ID" value="CCA94468.1"/>
    <property type="molecule type" value="Genomic_DNA"/>
</dbReference>
<protein>
    <submittedName>
        <fullName evidence="2">NADH dehydrogenase subunit 6</fullName>
    </submittedName>
</protein>
<proteinExistence type="predicted"/>
<keyword evidence="1" id="KW-0472">Membrane</keyword>
<evidence type="ECO:0000313" key="2">
    <source>
        <dbReference type="EMBL" id="CCA94468.1"/>
    </source>
</evidence>
<feature type="transmembrane region" description="Helical" evidence="1">
    <location>
        <begin position="71"/>
        <end position="92"/>
    </location>
</feature>
<dbReference type="AlphaFoldDB" id="K0JA06"/>
<keyword evidence="1" id="KW-0812">Transmembrane</keyword>
<reference evidence="2" key="1">
    <citation type="journal article" date="2013" name="Mol. Phylogenet. Evol.">
        <title>Phylogenetic analyses of endoparasitic Acanthocephala based on mitochondrial genomes suggest secondary loss of sensory organs.</title>
        <authorList>
            <person name="Weber M."/>
            <person name="Wey-Fabrizius A.R."/>
            <person name="Podsiadlowski L."/>
            <person name="Witek A."/>
            <person name="Schill R.O."/>
            <person name="Sugar L."/>
            <person name="Herlyn H."/>
            <person name="Hankeln T."/>
        </authorList>
    </citation>
    <scope>NUCLEOTIDE SEQUENCE</scope>
</reference>